<evidence type="ECO:0000313" key="17">
    <source>
        <dbReference type="EMBL" id="MBL0766328.1"/>
    </source>
</evidence>
<feature type="binding site" evidence="9">
    <location>
        <position position="271"/>
    </location>
    <ligand>
        <name>sn-glycerol 3-phosphate</name>
        <dbReference type="ChEBI" id="CHEBI:57597"/>
    </ligand>
</feature>
<keyword evidence="6 9" id="KW-0443">Lipid metabolism</keyword>
<evidence type="ECO:0000256" key="8">
    <source>
        <dbReference type="ARBA" id="ARBA00023264"/>
    </source>
</evidence>
<feature type="binding site" evidence="9">
    <location>
        <position position="295"/>
    </location>
    <ligand>
        <name>NADPH</name>
        <dbReference type="ChEBI" id="CHEBI:57783"/>
    </ligand>
</feature>
<protein>
    <recommendedName>
        <fullName evidence="9">Glycerol-3-phosphate dehydrogenase [NAD(P)+]</fullName>
        <ecNumber evidence="9">1.1.1.94</ecNumber>
    </recommendedName>
    <alternativeName>
        <fullName evidence="9">NAD(P)(+)-dependent glycerol-3-phosphate dehydrogenase</fullName>
    </alternativeName>
    <alternativeName>
        <fullName evidence="9">NAD(P)H-dependent dihydroxyacetone-phosphate reductase</fullName>
    </alternativeName>
</protein>
<feature type="binding site" evidence="12">
    <location>
        <position position="271"/>
    </location>
    <ligand>
        <name>NAD(+)</name>
        <dbReference type="ChEBI" id="CHEBI:57540"/>
    </ligand>
</feature>
<dbReference type="InterPro" id="IPR006109">
    <property type="entry name" value="G3P_DH_NAD-dep_C"/>
</dbReference>
<keyword evidence="3 9" id="KW-0521">NADP</keyword>
<dbReference type="GO" id="GO:0047952">
    <property type="term" value="F:glycerol-3-phosphate dehydrogenase [NAD(P)+] activity"/>
    <property type="evidence" value="ECO:0007669"/>
    <property type="project" value="UniProtKB-UniRule"/>
</dbReference>
<feature type="binding site" evidence="12">
    <location>
        <begin position="15"/>
        <end position="20"/>
    </location>
    <ligand>
        <name>NAD(+)</name>
        <dbReference type="ChEBI" id="CHEBI:57540"/>
    </ligand>
</feature>
<feature type="binding site" evidence="9">
    <location>
        <position position="297"/>
    </location>
    <ligand>
        <name>NADPH</name>
        <dbReference type="ChEBI" id="CHEBI:57783"/>
    </ligand>
</feature>
<dbReference type="EMBL" id="JAERQG010000003">
    <property type="protein sequence ID" value="MBL0766328.1"/>
    <property type="molecule type" value="Genomic_DNA"/>
</dbReference>
<dbReference type="Pfam" id="PF01210">
    <property type="entry name" value="NAD_Gly3P_dh_N"/>
    <property type="match status" value="1"/>
</dbReference>
<dbReference type="InterPro" id="IPR006168">
    <property type="entry name" value="G3P_DH_NAD-dep"/>
</dbReference>
<feature type="binding site" evidence="9">
    <location>
        <position position="19"/>
    </location>
    <ligand>
        <name>NADPH</name>
        <dbReference type="ChEBI" id="CHEBI:57783"/>
    </ligand>
</feature>
<evidence type="ECO:0000256" key="11">
    <source>
        <dbReference type="PIRSR" id="PIRSR000114-2"/>
    </source>
</evidence>
<keyword evidence="9" id="KW-0963">Cytoplasm</keyword>
<feature type="binding site" evidence="9">
    <location>
        <position position="108"/>
    </location>
    <ligand>
        <name>NADPH</name>
        <dbReference type="ChEBI" id="CHEBI:57783"/>
    </ligand>
</feature>
<comment type="caution">
    <text evidence="9">Lacks conserved residue(s) required for the propagation of feature annotation.</text>
</comment>
<dbReference type="GO" id="GO:0046167">
    <property type="term" value="P:glycerol-3-phosphate biosynthetic process"/>
    <property type="evidence" value="ECO:0007669"/>
    <property type="project" value="UniProtKB-UniRule"/>
</dbReference>
<dbReference type="PROSITE" id="PS00957">
    <property type="entry name" value="NAD_G3PDH"/>
    <property type="match status" value="1"/>
</dbReference>
<evidence type="ECO:0000256" key="6">
    <source>
        <dbReference type="ARBA" id="ARBA00023098"/>
    </source>
</evidence>
<evidence type="ECO:0000256" key="9">
    <source>
        <dbReference type="HAMAP-Rule" id="MF_00394"/>
    </source>
</evidence>
<evidence type="ECO:0000259" key="15">
    <source>
        <dbReference type="Pfam" id="PF01210"/>
    </source>
</evidence>
<dbReference type="NCBIfam" id="NF000940">
    <property type="entry name" value="PRK00094.1-2"/>
    <property type="match status" value="1"/>
</dbReference>
<comment type="similarity">
    <text evidence="1 9 13">Belongs to the NAD-dependent glycerol-3-phosphate dehydrogenase family.</text>
</comment>
<dbReference type="InterPro" id="IPR008927">
    <property type="entry name" value="6-PGluconate_DH-like_C_sf"/>
</dbReference>
<feature type="binding site" evidence="9">
    <location>
        <position position="108"/>
    </location>
    <ligand>
        <name>sn-glycerol 3-phosphate</name>
        <dbReference type="ChEBI" id="CHEBI:57597"/>
    </ligand>
</feature>
<reference evidence="17" key="1">
    <citation type="submission" date="2021-01" db="EMBL/GenBank/DDBJ databases">
        <title>Marivirga sp. nov., isolated from intertidal surface sediments.</title>
        <authorList>
            <person name="Zhang M."/>
        </authorList>
    </citation>
    <scope>NUCLEOTIDE SEQUENCE</scope>
    <source>
        <strain evidence="17">SM1354</strain>
    </source>
</reference>
<evidence type="ECO:0000313" key="18">
    <source>
        <dbReference type="Proteomes" id="UP000642920"/>
    </source>
</evidence>
<evidence type="ECO:0000256" key="5">
    <source>
        <dbReference type="ARBA" id="ARBA00023027"/>
    </source>
</evidence>
<comment type="catalytic activity">
    <reaction evidence="9 14">
        <text>sn-glycerol 3-phosphate + NADP(+) = dihydroxyacetone phosphate + NADPH + H(+)</text>
        <dbReference type="Rhea" id="RHEA:11096"/>
        <dbReference type="ChEBI" id="CHEBI:15378"/>
        <dbReference type="ChEBI" id="CHEBI:57597"/>
        <dbReference type="ChEBI" id="CHEBI:57642"/>
        <dbReference type="ChEBI" id="CHEBI:57783"/>
        <dbReference type="ChEBI" id="CHEBI:58349"/>
        <dbReference type="EC" id="1.1.1.94"/>
    </reaction>
</comment>
<comment type="pathway">
    <text evidence="9">Membrane lipid metabolism; glycerophospholipid metabolism.</text>
</comment>
<evidence type="ECO:0000256" key="13">
    <source>
        <dbReference type="RuleBase" id="RU000437"/>
    </source>
</evidence>
<feature type="domain" description="Glycerol-3-phosphate dehydrogenase NAD-dependent C-terminal" evidence="16">
    <location>
        <begin position="196"/>
        <end position="336"/>
    </location>
</feature>
<evidence type="ECO:0000256" key="10">
    <source>
        <dbReference type="PIRSR" id="PIRSR000114-1"/>
    </source>
</evidence>
<evidence type="ECO:0000259" key="16">
    <source>
        <dbReference type="Pfam" id="PF07479"/>
    </source>
</evidence>
<dbReference type="RefSeq" id="WP_201922594.1">
    <property type="nucleotide sequence ID" value="NZ_JAERQG010000003.1"/>
</dbReference>
<dbReference type="SUPFAM" id="SSF48179">
    <property type="entry name" value="6-phosphogluconate dehydrogenase C-terminal domain-like"/>
    <property type="match status" value="1"/>
</dbReference>
<keyword evidence="2 9" id="KW-0444">Lipid biosynthesis</keyword>
<dbReference type="InterPro" id="IPR011128">
    <property type="entry name" value="G3P_DH_NAD-dep_N"/>
</dbReference>
<dbReference type="InterPro" id="IPR036291">
    <property type="entry name" value="NAD(P)-bd_dom_sf"/>
</dbReference>
<dbReference type="Gene3D" id="3.40.50.720">
    <property type="entry name" value="NAD(P)-binding Rossmann-like Domain"/>
    <property type="match status" value="1"/>
</dbReference>
<feature type="binding site" evidence="9">
    <location>
        <position position="18"/>
    </location>
    <ligand>
        <name>NADPH</name>
        <dbReference type="ChEBI" id="CHEBI:57783"/>
    </ligand>
</feature>
<dbReference type="PRINTS" id="PR00077">
    <property type="entry name" value="GPDHDRGNASE"/>
</dbReference>
<dbReference type="PANTHER" id="PTHR11728:SF1">
    <property type="entry name" value="GLYCEROL-3-PHOSPHATE DEHYDROGENASE [NAD(+)] 2, CHLOROPLASTIC"/>
    <property type="match status" value="1"/>
</dbReference>
<dbReference type="GO" id="GO:0046168">
    <property type="term" value="P:glycerol-3-phosphate catabolic process"/>
    <property type="evidence" value="ECO:0007669"/>
    <property type="project" value="InterPro"/>
</dbReference>
<dbReference type="AlphaFoldDB" id="A0A937AHJ5"/>
<feature type="binding site" evidence="9">
    <location>
        <position position="38"/>
    </location>
    <ligand>
        <name>NADPH</name>
        <dbReference type="ChEBI" id="CHEBI:57783"/>
    </ligand>
</feature>
<feature type="active site" description="Proton acceptor" evidence="9 10">
    <location>
        <position position="207"/>
    </location>
</feature>
<sequence>MASKSTFKKPIGVIGAGSFGLSVANLLAENNRVLLYARNPQVVDEINKQKVYDGFEIDDQIEAINDMKLLAEQCDIIFPVVPSSNFREMIQTLSPYLHPYHILIHGTKGLELSLGEGKSLSDYEVLERKHIRTMSEVIRDESVVVRVGCLAGPNLAREISQKLPAATVIASHFDEVIQIGQQLLRSDRFQVYGNKDLIGVELCGVLKNIIAIASGALGGLKLGENARSLLISRGIAEIIFLGRAMGGKTQSFIGLAGIGDLVATSHSTLSRNYTVGRRLAEGEKLEDILADMKEVAEGINTVRIASKIAESFKIRAPITEALHRVLFEGTTIDEALQYLMKYPLNADVDFM</sequence>
<accession>A0A937AHJ5</accession>
<feature type="binding site" evidence="9">
    <location>
        <position position="272"/>
    </location>
    <ligand>
        <name>sn-glycerol 3-phosphate</name>
        <dbReference type="ChEBI" id="CHEBI:57597"/>
    </ligand>
</feature>
<evidence type="ECO:0000256" key="1">
    <source>
        <dbReference type="ARBA" id="ARBA00011009"/>
    </source>
</evidence>
<name>A0A937AHJ5_9BACT</name>
<comment type="function">
    <text evidence="9">Catalyzes the reduction of the glycolytic intermediate dihydroxyacetone phosphate (DHAP) to sn-glycerol 3-phosphate (G3P), the key precursor for phospholipid synthesis.</text>
</comment>
<dbReference type="FunFam" id="1.10.1040.10:FF:000001">
    <property type="entry name" value="Glycerol-3-phosphate dehydrogenase [NAD(P)+]"/>
    <property type="match status" value="1"/>
</dbReference>
<feature type="binding site" evidence="11">
    <location>
        <begin position="271"/>
        <end position="272"/>
    </location>
    <ligand>
        <name>substrate</name>
    </ligand>
</feature>
<dbReference type="PIRSF" id="PIRSF000114">
    <property type="entry name" value="Glycerol-3-P_dh"/>
    <property type="match status" value="1"/>
</dbReference>
<comment type="caution">
    <text evidence="17">The sequence shown here is derived from an EMBL/GenBank/DDBJ whole genome shotgun (WGS) entry which is preliminary data.</text>
</comment>
<feature type="binding site" evidence="11">
    <location>
        <position position="108"/>
    </location>
    <ligand>
        <name>substrate</name>
    </ligand>
</feature>
<dbReference type="GO" id="GO:0005829">
    <property type="term" value="C:cytosol"/>
    <property type="evidence" value="ECO:0007669"/>
    <property type="project" value="TreeGrafter"/>
</dbReference>
<dbReference type="GO" id="GO:0008654">
    <property type="term" value="P:phospholipid biosynthetic process"/>
    <property type="evidence" value="ECO:0007669"/>
    <property type="project" value="UniProtKB-KW"/>
</dbReference>
<feature type="domain" description="Glycerol-3-phosphate dehydrogenase NAD-dependent N-terminal" evidence="15">
    <location>
        <begin position="11"/>
        <end position="172"/>
    </location>
</feature>
<dbReference type="Proteomes" id="UP000642920">
    <property type="component" value="Unassembled WGS sequence"/>
</dbReference>
<gene>
    <name evidence="9" type="primary">gpsA</name>
    <name evidence="17" type="ORF">JKP34_13760</name>
</gene>
<evidence type="ECO:0000256" key="2">
    <source>
        <dbReference type="ARBA" id="ARBA00022516"/>
    </source>
</evidence>
<dbReference type="GO" id="GO:0006650">
    <property type="term" value="P:glycerophospholipid metabolic process"/>
    <property type="evidence" value="ECO:0007669"/>
    <property type="project" value="UniProtKB-UniRule"/>
</dbReference>
<evidence type="ECO:0000256" key="4">
    <source>
        <dbReference type="ARBA" id="ARBA00023002"/>
    </source>
</evidence>
<keyword evidence="8 9" id="KW-1208">Phospholipid metabolism</keyword>
<dbReference type="Pfam" id="PF07479">
    <property type="entry name" value="NAD_Gly3P_dh_C"/>
    <property type="match status" value="1"/>
</dbReference>
<dbReference type="EC" id="1.1.1.94" evidence="9"/>
<evidence type="ECO:0000256" key="14">
    <source>
        <dbReference type="RuleBase" id="RU000439"/>
    </source>
</evidence>
<keyword evidence="4 9" id="KW-0560">Oxidoreductase</keyword>
<dbReference type="SUPFAM" id="SSF51735">
    <property type="entry name" value="NAD(P)-binding Rossmann-fold domains"/>
    <property type="match status" value="1"/>
</dbReference>
<keyword evidence="18" id="KW-1185">Reference proteome</keyword>
<keyword evidence="9" id="KW-0547">Nucleotide-binding</keyword>
<dbReference type="PANTHER" id="PTHR11728">
    <property type="entry name" value="GLYCEROL-3-PHOSPHATE DEHYDROGENASE"/>
    <property type="match status" value="1"/>
</dbReference>
<proteinExistence type="inferred from homology"/>
<feature type="binding site" evidence="9">
    <location>
        <position position="260"/>
    </location>
    <ligand>
        <name>sn-glycerol 3-phosphate</name>
        <dbReference type="ChEBI" id="CHEBI:57597"/>
    </ligand>
</feature>
<dbReference type="InterPro" id="IPR013328">
    <property type="entry name" value="6PGD_dom2"/>
</dbReference>
<keyword evidence="5 9" id="KW-0520">NAD</keyword>
<feature type="binding site" evidence="9">
    <location>
        <position position="271"/>
    </location>
    <ligand>
        <name>NADPH</name>
        <dbReference type="ChEBI" id="CHEBI:57783"/>
    </ligand>
</feature>
<dbReference type="HAMAP" id="MF_00394">
    <property type="entry name" value="NAD_Glyc3P_dehydrog"/>
    <property type="match status" value="1"/>
</dbReference>
<feature type="binding site" evidence="9">
    <location>
        <position position="156"/>
    </location>
    <ligand>
        <name>NADPH</name>
        <dbReference type="ChEBI" id="CHEBI:57783"/>
    </ligand>
</feature>
<feature type="binding site" evidence="9">
    <location>
        <position position="52"/>
    </location>
    <ligand>
        <name>NADPH</name>
        <dbReference type="ChEBI" id="CHEBI:57783"/>
    </ligand>
</feature>
<dbReference type="NCBIfam" id="NF000942">
    <property type="entry name" value="PRK00094.1-4"/>
    <property type="match status" value="1"/>
</dbReference>
<organism evidence="17 18">
    <name type="scientific">Marivirga atlantica</name>
    <dbReference type="NCBI Taxonomy" id="1548457"/>
    <lineage>
        <taxon>Bacteria</taxon>
        <taxon>Pseudomonadati</taxon>
        <taxon>Bacteroidota</taxon>
        <taxon>Cytophagia</taxon>
        <taxon>Cytophagales</taxon>
        <taxon>Marivirgaceae</taxon>
        <taxon>Marivirga</taxon>
    </lineage>
</organism>
<keyword evidence="7 9" id="KW-0594">Phospholipid biosynthesis</keyword>
<feature type="binding site" evidence="9">
    <location>
        <position position="207"/>
    </location>
    <ligand>
        <name>sn-glycerol 3-phosphate</name>
        <dbReference type="ChEBI" id="CHEBI:57597"/>
    </ligand>
</feature>
<evidence type="ECO:0000256" key="7">
    <source>
        <dbReference type="ARBA" id="ARBA00023209"/>
    </source>
</evidence>
<comment type="subcellular location">
    <subcellularLocation>
        <location evidence="9">Cytoplasm</location>
    </subcellularLocation>
</comment>
<evidence type="ECO:0000256" key="3">
    <source>
        <dbReference type="ARBA" id="ARBA00022857"/>
    </source>
</evidence>
<feature type="binding site" evidence="9">
    <location>
        <position position="270"/>
    </location>
    <ligand>
        <name>sn-glycerol 3-phosphate</name>
        <dbReference type="ChEBI" id="CHEBI:57597"/>
    </ligand>
</feature>
<dbReference type="Gene3D" id="1.10.1040.10">
    <property type="entry name" value="N-(1-d-carboxylethyl)-l-norvaline Dehydrogenase, domain 2"/>
    <property type="match status" value="1"/>
</dbReference>
<feature type="binding site" evidence="12">
    <location>
        <position position="156"/>
    </location>
    <ligand>
        <name>NAD(+)</name>
        <dbReference type="ChEBI" id="CHEBI:57540"/>
    </ligand>
</feature>
<dbReference type="GO" id="GO:0051287">
    <property type="term" value="F:NAD binding"/>
    <property type="evidence" value="ECO:0007669"/>
    <property type="project" value="InterPro"/>
</dbReference>
<comment type="catalytic activity">
    <reaction evidence="9">
        <text>sn-glycerol 3-phosphate + NAD(+) = dihydroxyacetone phosphate + NADH + H(+)</text>
        <dbReference type="Rhea" id="RHEA:11092"/>
        <dbReference type="ChEBI" id="CHEBI:15378"/>
        <dbReference type="ChEBI" id="CHEBI:57540"/>
        <dbReference type="ChEBI" id="CHEBI:57597"/>
        <dbReference type="ChEBI" id="CHEBI:57642"/>
        <dbReference type="ChEBI" id="CHEBI:57945"/>
        <dbReference type="EC" id="1.1.1.94"/>
    </reaction>
</comment>
<feature type="binding site" evidence="9">
    <location>
        <position position="152"/>
    </location>
    <ligand>
        <name>sn-glycerol 3-phosphate</name>
        <dbReference type="ChEBI" id="CHEBI:57597"/>
    </ligand>
</feature>
<dbReference type="GO" id="GO:0005975">
    <property type="term" value="P:carbohydrate metabolic process"/>
    <property type="evidence" value="ECO:0007669"/>
    <property type="project" value="InterPro"/>
</dbReference>
<evidence type="ECO:0000256" key="12">
    <source>
        <dbReference type="PIRSR" id="PIRSR000114-3"/>
    </source>
</evidence>